<evidence type="ECO:0000313" key="3">
    <source>
        <dbReference type="EMBL" id="MBB1161796.1"/>
    </source>
</evidence>
<sequence>MVHPKSPRPRAASLLLALLLLASLAPAISRAMQAWDGVPLWAQSSVCRSPQAPSEAPGHPLAGHGEACALCHLQRDLPALPPAEAGPSLPALALPAHAPASWLEGASPRGPPHWQQPPAHAPPTTPLA</sequence>
<feature type="chain" id="PRO_5032757831" description="DUF2946 domain-containing protein" evidence="2">
    <location>
        <begin position="28"/>
        <end position="128"/>
    </location>
</feature>
<evidence type="ECO:0008006" key="5">
    <source>
        <dbReference type="Google" id="ProtNLM"/>
    </source>
</evidence>
<gene>
    <name evidence="3" type="ORF">H4F90_07380</name>
</gene>
<dbReference type="AlphaFoldDB" id="A0A839HJL0"/>
<dbReference type="EMBL" id="JACIVI010000001">
    <property type="protein sequence ID" value="MBB1161796.1"/>
    <property type="molecule type" value="Genomic_DNA"/>
</dbReference>
<accession>A0A839HJL0</accession>
<keyword evidence="4" id="KW-1185">Reference proteome</keyword>
<reference evidence="3 4" key="1">
    <citation type="submission" date="2020-08" db="EMBL/GenBank/DDBJ databases">
        <title>Aquariorum lacteus gen. nov., sp. nov., a new member of the family Comamonadaceae, isolated from freshwater aquarium.</title>
        <authorList>
            <person name="Chun S.-J."/>
        </authorList>
    </citation>
    <scope>NUCLEOTIDE SEQUENCE [LARGE SCALE GENOMIC DNA]</scope>
    <source>
        <strain evidence="3 4">SJAQ100</strain>
    </source>
</reference>
<name>A0A839HJL0_9BURK</name>
<organism evidence="3 4">
    <name type="scientific">Aquariibacter albus</name>
    <dbReference type="NCBI Taxonomy" id="2759899"/>
    <lineage>
        <taxon>Bacteria</taxon>
        <taxon>Pseudomonadati</taxon>
        <taxon>Pseudomonadota</taxon>
        <taxon>Betaproteobacteria</taxon>
        <taxon>Burkholderiales</taxon>
        <taxon>Sphaerotilaceae</taxon>
        <taxon>Aquariibacter</taxon>
    </lineage>
</organism>
<dbReference type="Pfam" id="PF11162">
    <property type="entry name" value="DUF2946"/>
    <property type="match status" value="1"/>
</dbReference>
<feature type="signal peptide" evidence="2">
    <location>
        <begin position="1"/>
        <end position="27"/>
    </location>
</feature>
<comment type="caution">
    <text evidence="3">The sequence shown here is derived from an EMBL/GenBank/DDBJ whole genome shotgun (WGS) entry which is preliminary data.</text>
</comment>
<dbReference type="InterPro" id="IPR021333">
    <property type="entry name" value="DUF2946"/>
</dbReference>
<evidence type="ECO:0000256" key="1">
    <source>
        <dbReference type="SAM" id="MobiDB-lite"/>
    </source>
</evidence>
<dbReference type="Proteomes" id="UP000586093">
    <property type="component" value="Unassembled WGS sequence"/>
</dbReference>
<evidence type="ECO:0000313" key="4">
    <source>
        <dbReference type="Proteomes" id="UP000586093"/>
    </source>
</evidence>
<feature type="region of interest" description="Disordered" evidence="1">
    <location>
        <begin position="100"/>
        <end position="128"/>
    </location>
</feature>
<dbReference type="RefSeq" id="WP_182662853.1">
    <property type="nucleotide sequence ID" value="NZ_JACIVI010000001.1"/>
</dbReference>
<keyword evidence="2" id="KW-0732">Signal</keyword>
<protein>
    <recommendedName>
        <fullName evidence="5">DUF2946 domain-containing protein</fullName>
    </recommendedName>
</protein>
<proteinExistence type="predicted"/>
<evidence type="ECO:0000256" key="2">
    <source>
        <dbReference type="SAM" id="SignalP"/>
    </source>
</evidence>
<feature type="compositionally biased region" description="Pro residues" evidence="1">
    <location>
        <begin position="109"/>
        <end position="128"/>
    </location>
</feature>